<comment type="caution">
    <text evidence="1">The sequence shown here is derived from an EMBL/GenBank/DDBJ whole genome shotgun (WGS) entry which is preliminary data.</text>
</comment>
<keyword evidence="2" id="KW-1185">Reference proteome</keyword>
<name>A0A940YKN6_9BURK</name>
<protein>
    <submittedName>
        <fullName evidence="1">Uncharacterized protein</fullName>
    </submittedName>
</protein>
<sequence length="66" mass="6420">MAGWALGCLVGTLHLTLIDAALRAPAPGSAAAPPSPAGLRVRLQAALPPAAAAPPLVVPTTAPPRP</sequence>
<dbReference type="AlphaFoldDB" id="A0A940YKN6"/>
<reference evidence="1" key="1">
    <citation type="submission" date="2021-04" db="EMBL/GenBank/DDBJ databases">
        <title>The genome sequence of Ideonella sp. 4Y11.</title>
        <authorList>
            <person name="Liu Y."/>
        </authorList>
    </citation>
    <scope>NUCLEOTIDE SEQUENCE</scope>
    <source>
        <strain evidence="1">4Y11</strain>
    </source>
</reference>
<proteinExistence type="predicted"/>
<accession>A0A940YKN6</accession>
<evidence type="ECO:0000313" key="1">
    <source>
        <dbReference type="EMBL" id="MBQ0961299.1"/>
    </source>
</evidence>
<dbReference type="EMBL" id="JAGQDE010000025">
    <property type="protein sequence ID" value="MBQ0961299.1"/>
    <property type="molecule type" value="Genomic_DNA"/>
</dbReference>
<feature type="non-terminal residue" evidence="1">
    <location>
        <position position="66"/>
    </location>
</feature>
<gene>
    <name evidence="1" type="ORF">KAK06_20250</name>
</gene>
<organism evidence="1 2">
    <name type="scientific">Ideonella aquatica</name>
    <dbReference type="NCBI Taxonomy" id="2824119"/>
    <lineage>
        <taxon>Bacteria</taxon>
        <taxon>Pseudomonadati</taxon>
        <taxon>Pseudomonadota</taxon>
        <taxon>Betaproteobacteria</taxon>
        <taxon>Burkholderiales</taxon>
        <taxon>Sphaerotilaceae</taxon>
        <taxon>Ideonella</taxon>
    </lineage>
</organism>
<evidence type="ECO:0000313" key="2">
    <source>
        <dbReference type="Proteomes" id="UP000678374"/>
    </source>
</evidence>
<dbReference type="Proteomes" id="UP000678374">
    <property type="component" value="Unassembled WGS sequence"/>
</dbReference>